<keyword evidence="2" id="KW-0472">Membrane</keyword>
<keyword evidence="4" id="KW-1185">Reference proteome</keyword>
<gene>
    <name evidence="3" type="ORF">Nepgr_006710</name>
</gene>
<dbReference type="Proteomes" id="UP001279734">
    <property type="component" value="Unassembled WGS sequence"/>
</dbReference>
<evidence type="ECO:0000313" key="4">
    <source>
        <dbReference type="Proteomes" id="UP001279734"/>
    </source>
</evidence>
<feature type="transmembrane region" description="Helical" evidence="2">
    <location>
        <begin position="98"/>
        <end position="118"/>
    </location>
</feature>
<feature type="transmembrane region" description="Helical" evidence="2">
    <location>
        <begin position="124"/>
        <end position="147"/>
    </location>
</feature>
<protein>
    <submittedName>
        <fullName evidence="3">Uncharacterized protein</fullName>
    </submittedName>
</protein>
<feature type="compositionally biased region" description="Polar residues" evidence="1">
    <location>
        <begin position="1"/>
        <end position="10"/>
    </location>
</feature>
<sequence length="149" mass="16186">MGPLDDSSQLAGLYPVEGANGAGLDRPEAHDDTPLHVYQEPMQSQLGIVGAPESPFQPESKLNPVDDVDLDHCVFWTVSSLWLLQLVRSMLTGLDPSWQWMLSLIATFDFLALAGAAGSCPWNLWLGCLLLLFLLCTAACTGLSCFFQS</sequence>
<keyword evidence="2" id="KW-1133">Transmembrane helix</keyword>
<reference evidence="3" key="1">
    <citation type="submission" date="2023-05" db="EMBL/GenBank/DDBJ databases">
        <title>Nepenthes gracilis genome sequencing.</title>
        <authorList>
            <person name="Fukushima K."/>
        </authorList>
    </citation>
    <scope>NUCLEOTIDE SEQUENCE</scope>
    <source>
        <strain evidence="3">SING2019-196</strain>
    </source>
</reference>
<dbReference type="AlphaFoldDB" id="A0AAD3S5M2"/>
<keyword evidence="2" id="KW-0812">Transmembrane</keyword>
<evidence type="ECO:0000256" key="2">
    <source>
        <dbReference type="SAM" id="Phobius"/>
    </source>
</evidence>
<comment type="caution">
    <text evidence="3">The sequence shown here is derived from an EMBL/GenBank/DDBJ whole genome shotgun (WGS) entry which is preliminary data.</text>
</comment>
<proteinExistence type="predicted"/>
<dbReference type="EMBL" id="BSYO01000005">
    <property type="protein sequence ID" value="GMH04870.1"/>
    <property type="molecule type" value="Genomic_DNA"/>
</dbReference>
<feature type="region of interest" description="Disordered" evidence="1">
    <location>
        <begin position="1"/>
        <end position="32"/>
    </location>
</feature>
<evidence type="ECO:0000313" key="3">
    <source>
        <dbReference type="EMBL" id="GMH04870.1"/>
    </source>
</evidence>
<accession>A0AAD3S5M2</accession>
<name>A0AAD3S5M2_NEPGR</name>
<organism evidence="3 4">
    <name type="scientific">Nepenthes gracilis</name>
    <name type="common">Slender pitcher plant</name>
    <dbReference type="NCBI Taxonomy" id="150966"/>
    <lineage>
        <taxon>Eukaryota</taxon>
        <taxon>Viridiplantae</taxon>
        <taxon>Streptophyta</taxon>
        <taxon>Embryophyta</taxon>
        <taxon>Tracheophyta</taxon>
        <taxon>Spermatophyta</taxon>
        <taxon>Magnoliopsida</taxon>
        <taxon>eudicotyledons</taxon>
        <taxon>Gunneridae</taxon>
        <taxon>Pentapetalae</taxon>
        <taxon>Caryophyllales</taxon>
        <taxon>Nepenthaceae</taxon>
        <taxon>Nepenthes</taxon>
    </lineage>
</organism>
<evidence type="ECO:0000256" key="1">
    <source>
        <dbReference type="SAM" id="MobiDB-lite"/>
    </source>
</evidence>